<protein>
    <submittedName>
        <fullName evidence="4">26S proteasome non-ATPase regulatory subunit 13</fullName>
    </submittedName>
</protein>
<dbReference type="Pfam" id="PF01399">
    <property type="entry name" value="PCI"/>
    <property type="match status" value="1"/>
</dbReference>
<name>A0AAD8LPV0_BABGI</name>
<feature type="domain" description="PCI" evidence="3">
    <location>
        <begin position="165"/>
        <end position="339"/>
    </location>
</feature>
<reference evidence="4" key="1">
    <citation type="submission" date="2023-08" db="EMBL/GenBank/DDBJ databases">
        <title>Draft sequence of the Babesia gibsoni genome.</title>
        <authorList>
            <person name="Yamagishi J.Y."/>
            <person name="Xuan X.X."/>
        </authorList>
    </citation>
    <scope>NUCLEOTIDE SEQUENCE</scope>
    <source>
        <strain evidence="4">Azabu</strain>
    </source>
</reference>
<dbReference type="GO" id="GO:0005634">
    <property type="term" value="C:nucleus"/>
    <property type="evidence" value="ECO:0007669"/>
    <property type="project" value="TreeGrafter"/>
</dbReference>
<evidence type="ECO:0000313" key="4">
    <source>
        <dbReference type="EMBL" id="KAK1442706.1"/>
    </source>
</evidence>
<sequence length="379" mass="43557">MKGDAEATLCKVAANHPELAELVEQIRNHIAGKLFHELTEDLLVLLEKPVIVCDTKVQIFETVVHPIKDSINLFKFVQLLSYCSENLDPKVALEHLCKYDAFLEKDIEANLMHEIAKAHHMIKDKQLKECDTLLCKVKERVEETMNLDIPVHSAYYRASAELHKVTKNFSQCYKDWIMYLAYTSINEIPEANRAAIAVDITVCAIIADDNCGFGELIRQPIIEYYLKNGSHQWLYDMLIIFNEGQLHMFKEALDRYKGQIDLAGREAQLKNKLTLIALLNLAFSRPNKQRTLNFQDIADHCDIHISEVEPFVLRALALKMIRGYIDEVKQVVHINWIQPRILDMGKLQNVTERMEEWIESTNKLVVTLEELTGQAVASL</sequence>
<dbReference type="GO" id="GO:0008541">
    <property type="term" value="C:proteasome regulatory particle, lid subcomplex"/>
    <property type="evidence" value="ECO:0007669"/>
    <property type="project" value="TreeGrafter"/>
</dbReference>
<evidence type="ECO:0000256" key="2">
    <source>
        <dbReference type="ARBA" id="ARBA00022942"/>
    </source>
</evidence>
<dbReference type="GO" id="GO:0006511">
    <property type="term" value="P:ubiquitin-dependent protein catabolic process"/>
    <property type="evidence" value="ECO:0007669"/>
    <property type="project" value="TreeGrafter"/>
</dbReference>
<dbReference type="InterPro" id="IPR000717">
    <property type="entry name" value="PCI_dom"/>
</dbReference>
<keyword evidence="5" id="KW-1185">Reference proteome</keyword>
<accession>A0AAD8LPV0</accession>
<dbReference type="GO" id="GO:0005829">
    <property type="term" value="C:cytosol"/>
    <property type="evidence" value="ECO:0007669"/>
    <property type="project" value="TreeGrafter"/>
</dbReference>
<gene>
    <name evidence="4" type="ORF">BgAZ_302240</name>
</gene>
<dbReference type="Pfam" id="PF22037">
    <property type="entry name" value="PSD13_N"/>
    <property type="match status" value="1"/>
</dbReference>
<dbReference type="InterPro" id="IPR035298">
    <property type="entry name" value="PSMD13"/>
</dbReference>
<dbReference type="InterPro" id="IPR054179">
    <property type="entry name" value="PSD13_N"/>
</dbReference>
<dbReference type="Proteomes" id="UP001230268">
    <property type="component" value="Unassembled WGS sequence"/>
</dbReference>
<dbReference type="PROSITE" id="PS50250">
    <property type="entry name" value="PCI"/>
    <property type="match status" value="1"/>
</dbReference>
<dbReference type="AlphaFoldDB" id="A0AAD8LPV0"/>
<dbReference type="GO" id="GO:0005198">
    <property type="term" value="F:structural molecule activity"/>
    <property type="evidence" value="ECO:0007669"/>
    <property type="project" value="TreeGrafter"/>
</dbReference>
<comment type="similarity">
    <text evidence="1">Belongs to the proteasome subunit S11 family.</text>
</comment>
<comment type="caution">
    <text evidence="4">The sequence shown here is derived from an EMBL/GenBank/DDBJ whole genome shotgun (WGS) entry which is preliminary data.</text>
</comment>
<dbReference type="SMART" id="SM00088">
    <property type="entry name" value="PINT"/>
    <property type="match status" value="1"/>
</dbReference>
<dbReference type="PANTHER" id="PTHR10539">
    <property type="entry name" value="26S PROTEASOME NON-ATPASE REGULATORY SUBUNIT 13"/>
    <property type="match status" value="1"/>
</dbReference>
<evidence type="ECO:0000256" key="1">
    <source>
        <dbReference type="ARBA" id="ARBA00006207"/>
    </source>
</evidence>
<dbReference type="PANTHER" id="PTHR10539:SF0">
    <property type="entry name" value="26S PROTEASOME NON-ATPASE REGULATORY SUBUNIT 13"/>
    <property type="match status" value="1"/>
</dbReference>
<dbReference type="SUPFAM" id="SSF46785">
    <property type="entry name" value="Winged helix' DNA-binding domain"/>
    <property type="match status" value="1"/>
</dbReference>
<keyword evidence="2 4" id="KW-0647">Proteasome</keyword>
<proteinExistence type="inferred from homology"/>
<dbReference type="InterPro" id="IPR036390">
    <property type="entry name" value="WH_DNA-bd_sf"/>
</dbReference>
<organism evidence="4 5">
    <name type="scientific">Babesia gibsoni</name>
    <dbReference type="NCBI Taxonomy" id="33632"/>
    <lineage>
        <taxon>Eukaryota</taxon>
        <taxon>Sar</taxon>
        <taxon>Alveolata</taxon>
        <taxon>Apicomplexa</taxon>
        <taxon>Aconoidasida</taxon>
        <taxon>Piroplasmida</taxon>
        <taxon>Babesiidae</taxon>
        <taxon>Babesia</taxon>
    </lineage>
</organism>
<evidence type="ECO:0000259" key="3">
    <source>
        <dbReference type="PROSITE" id="PS50250"/>
    </source>
</evidence>
<evidence type="ECO:0000313" key="5">
    <source>
        <dbReference type="Proteomes" id="UP001230268"/>
    </source>
</evidence>
<dbReference type="EMBL" id="JAVEPI010000003">
    <property type="protein sequence ID" value="KAK1442706.1"/>
    <property type="molecule type" value="Genomic_DNA"/>
</dbReference>